<dbReference type="GO" id="GO:0000976">
    <property type="term" value="F:transcription cis-regulatory region binding"/>
    <property type="evidence" value="ECO:0007669"/>
    <property type="project" value="TreeGrafter"/>
</dbReference>
<dbReference type="PROSITE" id="PS01124">
    <property type="entry name" value="HTH_ARAC_FAMILY_2"/>
    <property type="match status" value="1"/>
</dbReference>
<dbReference type="Proteomes" id="UP000198281">
    <property type="component" value="Unassembled WGS sequence"/>
</dbReference>
<gene>
    <name evidence="5" type="ORF">SAMN06295912_111106</name>
</gene>
<keyword evidence="2" id="KW-0238">DNA-binding</keyword>
<evidence type="ECO:0000256" key="3">
    <source>
        <dbReference type="ARBA" id="ARBA00023163"/>
    </source>
</evidence>
<name>A0A239GAF7_9SPHN</name>
<dbReference type="SUPFAM" id="SSF46689">
    <property type="entry name" value="Homeodomain-like"/>
    <property type="match status" value="1"/>
</dbReference>
<reference evidence="6" key="1">
    <citation type="submission" date="2017-06" db="EMBL/GenBank/DDBJ databases">
        <authorList>
            <person name="Varghese N."/>
            <person name="Submissions S."/>
        </authorList>
    </citation>
    <scope>NUCLEOTIDE SEQUENCE [LARGE SCALE GENOMIC DNA]</scope>
    <source>
        <strain evidence="6">LNB2</strain>
    </source>
</reference>
<keyword evidence="1" id="KW-0805">Transcription regulation</keyword>
<proteinExistence type="predicted"/>
<dbReference type="PANTHER" id="PTHR47894:SF1">
    <property type="entry name" value="HTH-TYPE TRANSCRIPTIONAL REGULATOR VQSM"/>
    <property type="match status" value="1"/>
</dbReference>
<dbReference type="AlphaFoldDB" id="A0A239GAF7"/>
<dbReference type="Pfam" id="PF12625">
    <property type="entry name" value="Arabinose_bd"/>
    <property type="match status" value="1"/>
</dbReference>
<dbReference type="RefSeq" id="WP_089219841.1">
    <property type="nucleotide sequence ID" value="NZ_FZOS01000011.1"/>
</dbReference>
<sequence>MAAATLIDHYARTFLASAERAGFDPAAVAEGREPVAGRYDGAALSTISRNAKLMMQDELCGLTAHPLRMGAFQLMCEIGALSETVGDALDRAFRFYAAATPDLRFTLTQEDEHDAVLTVAIPDTGHDPLRVLPGWWLIFWQRFAQWLMGEKFAVIAAEFPGEPAVPMPEYLEVMGCDCRFGAEVATLRLPRTVLARRVVRVPADIPRFLAHRPVDMLTVDDVGDGIVTAIRARMRAHLESHQALPKLETLAEGFGMCGQTLRRRLEGEGSSYRALKADVRREVALLCLHDHNIPISQIATRAGFAEANGLARAIRAWAGVSPTAYRRMVLDRAGPSATP</sequence>
<dbReference type="EMBL" id="FZOS01000011">
    <property type="protein sequence ID" value="SNS66061.1"/>
    <property type="molecule type" value="Genomic_DNA"/>
</dbReference>
<evidence type="ECO:0000313" key="5">
    <source>
        <dbReference type="EMBL" id="SNS66061.1"/>
    </source>
</evidence>
<dbReference type="InterPro" id="IPR009057">
    <property type="entry name" value="Homeodomain-like_sf"/>
</dbReference>
<dbReference type="GO" id="GO:0003700">
    <property type="term" value="F:DNA-binding transcription factor activity"/>
    <property type="evidence" value="ECO:0007669"/>
    <property type="project" value="InterPro"/>
</dbReference>
<dbReference type="GO" id="GO:0005829">
    <property type="term" value="C:cytosol"/>
    <property type="evidence" value="ECO:0007669"/>
    <property type="project" value="TreeGrafter"/>
</dbReference>
<accession>A0A239GAF7</accession>
<evidence type="ECO:0000256" key="1">
    <source>
        <dbReference type="ARBA" id="ARBA00023015"/>
    </source>
</evidence>
<dbReference type="OrthoDB" id="9805730at2"/>
<evidence type="ECO:0000259" key="4">
    <source>
        <dbReference type="PROSITE" id="PS01124"/>
    </source>
</evidence>
<dbReference type="InterPro" id="IPR032687">
    <property type="entry name" value="AraC-type_N"/>
</dbReference>
<keyword evidence="6" id="KW-1185">Reference proteome</keyword>
<feature type="domain" description="HTH araC/xylS-type" evidence="4">
    <location>
        <begin position="228"/>
        <end position="328"/>
    </location>
</feature>
<evidence type="ECO:0000256" key="2">
    <source>
        <dbReference type="ARBA" id="ARBA00023125"/>
    </source>
</evidence>
<organism evidence="5 6">
    <name type="scientific">Edaphosphingomonas laterariae</name>
    <dbReference type="NCBI Taxonomy" id="861865"/>
    <lineage>
        <taxon>Bacteria</taxon>
        <taxon>Pseudomonadati</taxon>
        <taxon>Pseudomonadota</taxon>
        <taxon>Alphaproteobacteria</taxon>
        <taxon>Sphingomonadales</taxon>
        <taxon>Rhizorhabdaceae</taxon>
        <taxon>Edaphosphingomonas</taxon>
    </lineage>
</organism>
<protein>
    <submittedName>
        <fullName evidence="5">Transcriptional regulator, AraC family</fullName>
    </submittedName>
</protein>
<dbReference type="SMART" id="SM00342">
    <property type="entry name" value="HTH_ARAC"/>
    <property type="match status" value="1"/>
</dbReference>
<dbReference type="InterPro" id="IPR018060">
    <property type="entry name" value="HTH_AraC"/>
</dbReference>
<dbReference type="PANTHER" id="PTHR47894">
    <property type="entry name" value="HTH-TYPE TRANSCRIPTIONAL REGULATOR GADX"/>
    <property type="match status" value="1"/>
</dbReference>
<evidence type="ECO:0000313" key="6">
    <source>
        <dbReference type="Proteomes" id="UP000198281"/>
    </source>
</evidence>
<dbReference type="Gene3D" id="1.10.10.60">
    <property type="entry name" value="Homeodomain-like"/>
    <property type="match status" value="1"/>
</dbReference>
<dbReference type="Pfam" id="PF12833">
    <property type="entry name" value="HTH_18"/>
    <property type="match status" value="1"/>
</dbReference>
<keyword evidence="3" id="KW-0804">Transcription</keyword>